<feature type="domain" description="HTH crp-type" evidence="5">
    <location>
        <begin position="139"/>
        <end position="205"/>
    </location>
</feature>
<dbReference type="InterPro" id="IPR012318">
    <property type="entry name" value="HTH_CRP"/>
</dbReference>
<keyword evidence="2" id="KW-0238">DNA-binding</keyword>
<feature type="domain" description="Cyclic nucleotide-binding" evidence="4">
    <location>
        <begin position="5"/>
        <end position="92"/>
    </location>
</feature>
<dbReference type="Pfam" id="PF13545">
    <property type="entry name" value="HTH_Crp_2"/>
    <property type="match status" value="1"/>
</dbReference>
<dbReference type="InterPro" id="IPR018490">
    <property type="entry name" value="cNMP-bd_dom_sf"/>
</dbReference>
<protein>
    <submittedName>
        <fullName evidence="6">Crp/Fnr family transcriptional regulator</fullName>
    </submittedName>
</protein>
<name>A0A1S1WWZ2_9NEIS</name>
<evidence type="ECO:0000259" key="5">
    <source>
        <dbReference type="PROSITE" id="PS51063"/>
    </source>
</evidence>
<dbReference type="Gene3D" id="2.60.120.10">
    <property type="entry name" value="Jelly Rolls"/>
    <property type="match status" value="1"/>
</dbReference>
<evidence type="ECO:0000313" key="7">
    <source>
        <dbReference type="Proteomes" id="UP000180088"/>
    </source>
</evidence>
<dbReference type="InterPro" id="IPR000595">
    <property type="entry name" value="cNMP-bd_dom"/>
</dbReference>
<evidence type="ECO:0000313" key="6">
    <source>
        <dbReference type="EMBL" id="OHX11722.1"/>
    </source>
</evidence>
<dbReference type="SMART" id="SM00419">
    <property type="entry name" value="HTH_CRP"/>
    <property type="match status" value="1"/>
</dbReference>
<dbReference type="GO" id="GO:0005829">
    <property type="term" value="C:cytosol"/>
    <property type="evidence" value="ECO:0007669"/>
    <property type="project" value="TreeGrafter"/>
</dbReference>
<keyword evidence="1" id="KW-0805">Transcription regulation</keyword>
<dbReference type="EMBL" id="MKCS01000002">
    <property type="protein sequence ID" value="OHX11722.1"/>
    <property type="molecule type" value="Genomic_DNA"/>
</dbReference>
<dbReference type="InterPro" id="IPR050397">
    <property type="entry name" value="Env_Response_Regulators"/>
</dbReference>
<organism evidence="6 7">
    <name type="scientific">Chromobacterium sphagni</name>
    <dbReference type="NCBI Taxonomy" id="1903179"/>
    <lineage>
        <taxon>Bacteria</taxon>
        <taxon>Pseudomonadati</taxon>
        <taxon>Pseudomonadota</taxon>
        <taxon>Betaproteobacteria</taxon>
        <taxon>Neisseriales</taxon>
        <taxon>Chromobacteriaceae</taxon>
        <taxon>Chromobacterium</taxon>
    </lineage>
</organism>
<dbReference type="PANTHER" id="PTHR24567">
    <property type="entry name" value="CRP FAMILY TRANSCRIPTIONAL REGULATORY PROTEIN"/>
    <property type="match status" value="1"/>
</dbReference>
<evidence type="ECO:0000256" key="2">
    <source>
        <dbReference type="ARBA" id="ARBA00023125"/>
    </source>
</evidence>
<dbReference type="PROSITE" id="PS50042">
    <property type="entry name" value="CNMP_BINDING_3"/>
    <property type="match status" value="1"/>
</dbReference>
<dbReference type="GO" id="GO:0003700">
    <property type="term" value="F:DNA-binding transcription factor activity"/>
    <property type="evidence" value="ECO:0007669"/>
    <property type="project" value="TreeGrafter"/>
</dbReference>
<sequence>MENHLLRLLPIDDRNRLLSRCQQVELVPAETLCQHDSIAKHVYFPQRGLISLIAQDRDHHQLEVGMIGAEGALGAQLALSVPMEPLHALVQAPGSAWRIGAAPFLGELSHSKALQSALHHYLYVLMTQYATTAVCLQFHLLDERLACRLLMHQDRARSGNFYVTHETLAQMLGVRRVSITVAAGELQRSGLIEYRRGWLTILDRPRLEACACSCYAVNRRIYSEMLGAGEALPIGQAAGH</sequence>
<dbReference type="InterPro" id="IPR036390">
    <property type="entry name" value="WH_DNA-bd_sf"/>
</dbReference>
<dbReference type="STRING" id="1903179.BI347_16060"/>
<dbReference type="Gene3D" id="1.10.10.10">
    <property type="entry name" value="Winged helix-like DNA-binding domain superfamily/Winged helix DNA-binding domain"/>
    <property type="match status" value="1"/>
</dbReference>
<accession>A0A1S1WWZ2</accession>
<evidence type="ECO:0000259" key="4">
    <source>
        <dbReference type="PROSITE" id="PS50042"/>
    </source>
</evidence>
<dbReference type="InterPro" id="IPR014710">
    <property type="entry name" value="RmlC-like_jellyroll"/>
</dbReference>
<reference evidence="6 7" key="1">
    <citation type="submission" date="2016-09" db="EMBL/GenBank/DDBJ databases">
        <title>Chromobacterium muskegensis sp. nov., an insecticidal bacterium isolated from Sphagnum bogs.</title>
        <authorList>
            <person name="Sparks M.E."/>
            <person name="Blackburn M.B."/>
            <person name="Gundersen-Rindal D.E."/>
            <person name="Mitchell A."/>
            <person name="Farrar R."/>
            <person name="Kuhar D."/>
        </authorList>
    </citation>
    <scope>NUCLEOTIDE SEQUENCE [LARGE SCALE GENOMIC DNA]</scope>
    <source>
        <strain evidence="6 7">37-2</strain>
    </source>
</reference>
<dbReference type="PROSITE" id="PS51063">
    <property type="entry name" value="HTH_CRP_2"/>
    <property type="match status" value="1"/>
</dbReference>
<dbReference type="Proteomes" id="UP000180088">
    <property type="component" value="Unassembled WGS sequence"/>
</dbReference>
<evidence type="ECO:0000256" key="1">
    <source>
        <dbReference type="ARBA" id="ARBA00023015"/>
    </source>
</evidence>
<dbReference type="InterPro" id="IPR036388">
    <property type="entry name" value="WH-like_DNA-bd_sf"/>
</dbReference>
<dbReference type="GO" id="GO:0003677">
    <property type="term" value="F:DNA binding"/>
    <property type="evidence" value="ECO:0007669"/>
    <property type="project" value="UniProtKB-KW"/>
</dbReference>
<dbReference type="AlphaFoldDB" id="A0A1S1WWZ2"/>
<comment type="caution">
    <text evidence="6">The sequence shown here is derived from an EMBL/GenBank/DDBJ whole genome shotgun (WGS) entry which is preliminary data.</text>
</comment>
<evidence type="ECO:0000256" key="3">
    <source>
        <dbReference type="ARBA" id="ARBA00023163"/>
    </source>
</evidence>
<proteinExistence type="predicted"/>
<gene>
    <name evidence="6" type="ORF">BI347_16060</name>
</gene>
<keyword evidence="3" id="KW-0804">Transcription</keyword>
<dbReference type="SUPFAM" id="SSF46785">
    <property type="entry name" value="Winged helix' DNA-binding domain"/>
    <property type="match status" value="1"/>
</dbReference>
<dbReference type="PANTHER" id="PTHR24567:SF74">
    <property type="entry name" value="HTH-TYPE TRANSCRIPTIONAL REGULATOR ARCR"/>
    <property type="match status" value="1"/>
</dbReference>
<dbReference type="SUPFAM" id="SSF51206">
    <property type="entry name" value="cAMP-binding domain-like"/>
    <property type="match status" value="1"/>
</dbReference>